<comment type="caution">
    <text evidence="1">The sequence shown here is derived from an EMBL/GenBank/DDBJ whole genome shotgun (WGS) entry which is preliminary data.</text>
</comment>
<dbReference type="AlphaFoldDB" id="A0A0C1FY67"/>
<evidence type="ECO:0008006" key="3">
    <source>
        <dbReference type="Google" id="ProtNLM"/>
    </source>
</evidence>
<proteinExistence type="predicted"/>
<accession>A0A0C1FY67</accession>
<gene>
    <name evidence="1" type="ORF">OC25_15780</name>
</gene>
<keyword evidence="2" id="KW-1185">Reference proteome</keyword>
<dbReference type="Proteomes" id="UP000031246">
    <property type="component" value="Unassembled WGS sequence"/>
</dbReference>
<organism evidence="1 2">
    <name type="scientific">Pedobacter kyungheensis</name>
    <dbReference type="NCBI Taxonomy" id="1069985"/>
    <lineage>
        <taxon>Bacteria</taxon>
        <taxon>Pseudomonadati</taxon>
        <taxon>Bacteroidota</taxon>
        <taxon>Sphingobacteriia</taxon>
        <taxon>Sphingobacteriales</taxon>
        <taxon>Sphingobacteriaceae</taxon>
        <taxon>Pedobacter</taxon>
    </lineage>
</organism>
<protein>
    <recommendedName>
        <fullName evidence="3">Lipoprotein</fullName>
    </recommendedName>
</protein>
<dbReference type="PROSITE" id="PS51257">
    <property type="entry name" value="PROKAR_LIPOPROTEIN"/>
    <property type="match status" value="1"/>
</dbReference>
<dbReference type="EMBL" id="JSYN01000018">
    <property type="protein sequence ID" value="KIA92844.1"/>
    <property type="molecule type" value="Genomic_DNA"/>
</dbReference>
<sequence>MLKNTLYFFFFVLWLSSCKFGSKTTDPTLRDFTFEPVKGIRYEEVKRRFKDGLSFNEQGFMQKPSWIIEVVREDTMSAWSPQKNRMQNFYLQYDHGNVYNFAAEFFKVKHISKDSLVFQRVQVDGKVIAADVRSDVNMTFYAQSYIKNKLKTTAKALQKPTKADTAFIEKRANQVNANRDSAFAATDPVQFISKSKIAKAEKISTVDRLNNRTEAYDYMFPQYVITIERAYKDFSHQVAAVVDFQGGIHIKTVYNTLPEDAETKKKAAQGVADIYIRNLFDIAPGTTLGVPHNSEITLTMIGRAIKKP</sequence>
<evidence type="ECO:0000313" key="1">
    <source>
        <dbReference type="EMBL" id="KIA92844.1"/>
    </source>
</evidence>
<name>A0A0C1FY67_9SPHI</name>
<dbReference type="OrthoDB" id="787262at2"/>
<dbReference type="RefSeq" id="WP_039477890.1">
    <property type="nucleotide sequence ID" value="NZ_JSYN01000018.1"/>
</dbReference>
<evidence type="ECO:0000313" key="2">
    <source>
        <dbReference type="Proteomes" id="UP000031246"/>
    </source>
</evidence>
<reference evidence="1 2" key="1">
    <citation type="submission" date="2014-10" db="EMBL/GenBank/DDBJ databases">
        <title>Pedobacter Kyungheensis.</title>
        <authorList>
            <person name="Anderson B.M."/>
            <person name="Newman J.D."/>
        </authorList>
    </citation>
    <scope>NUCLEOTIDE SEQUENCE [LARGE SCALE GENOMIC DNA]</scope>
    <source>
        <strain evidence="1 2">KACC 16221</strain>
    </source>
</reference>